<sequence>MVKSLLNIKAKELAKLGMENLHPVKKFVPGESDIAVTGKVFGKEEISNAISASLEFWLTAGPYSQEFESKIAKIMDMRHAFMVNSGSSANLVGLSALTSSKLGERALKPGDEVLTVAAGFPTTVTPILQNNLVPVYVDIDLGTYVANDEMLESAIGPKTKAIMMAHTLGNAFNLDLVMKLAKKHNLWVIEDTCDALGGTYNGAKIGSFGDISTLSFYPAHHITTGEGGAVITKRAALKPIIESFRDWGRDCWCAPGCDNTCLKRYEWQLGELPEGYDHKYTYSHLGYNLKSGDIQAAIGLAQLERLDSFIELRRRNWNYLNDGLKNLEEFIILPSATEGSDPSWFGFAITVKSNSPVTRNEVVKNLNDAKIATRLLFAGNLIRQPGFMGTPRRVVGNLENTDTTMKDTFWIGVWPGLTTEMLDYVIETLHKIFGVKA</sequence>
<keyword evidence="2" id="KW-0663">Pyridoxal phosphate</keyword>
<evidence type="ECO:0000256" key="1">
    <source>
        <dbReference type="ARBA" id="ARBA00001933"/>
    </source>
</evidence>
<evidence type="ECO:0000313" key="4">
    <source>
        <dbReference type="EMBL" id="CAB4924569.1"/>
    </source>
</evidence>
<comment type="cofactor">
    <cofactor evidence="1">
        <name>pyridoxal 5'-phosphate</name>
        <dbReference type="ChEBI" id="CHEBI:597326"/>
    </cofactor>
</comment>
<accession>A0A6J7I1E4</accession>
<dbReference type="Gene3D" id="3.90.1150.10">
    <property type="entry name" value="Aspartate Aminotransferase, domain 1"/>
    <property type="match status" value="1"/>
</dbReference>
<dbReference type="GO" id="GO:0000271">
    <property type="term" value="P:polysaccharide biosynthetic process"/>
    <property type="evidence" value="ECO:0007669"/>
    <property type="project" value="TreeGrafter"/>
</dbReference>
<dbReference type="InterPro" id="IPR000653">
    <property type="entry name" value="DegT/StrS_aminotransferase"/>
</dbReference>
<name>A0A6J7I1E4_9ZZZZ</name>
<dbReference type="PIRSF" id="PIRSF000390">
    <property type="entry name" value="PLP_StrS"/>
    <property type="match status" value="1"/>
</dbReference>
<dbReference type="InterPro" id="IPR015421">
    <property type="entry name" value="PyrdxlP-dep_Trfase_major"/>
</dbReference>
<organism evidence="4">
    <name type="scientific">freshwater metagenome</name>
    <dbReference type="NCBI Taxonomy" id="449393"/>
    <lineage>
        <taxon>unclassified sequences</taxon>
        <taxon>metagenomes</taxon>
        <taxon>ecological metagenomes</taxon>
    </lineage>
</organism>
<dbReference type="Pfam" id="PF01041">
    <property type="entry name" value="DegT_DnrJ_EryC1"/>
    <property type="match status" value="1"/>
</dbReference>
<dbReference type="NCBIfam" id="NF011936">
    <property type="entry name" value="PRK15407.1"/>
    <property type="match status" value="1"/>
</dbReference>
<dbReference type="FunFam" id="3.40.640.10:FF:000079">
    <property type="entry name" value="LPS biosynthesis protein"/>
    <property type="match status" value="1"/>
</dbReference>
<gene>
    <name evidence="4" type="ORF">UFOPK3614_01048</name>
</gene>
<dbReference type="AlphaFoldDB" id="A0A6J7I1E4"/>
<evidence type="ECO:0000256" key="3">
    <source>
        <dbReference type="ARBA" id="ARBA00037999"/>
    </source>
</evidence>
<dbReference type="EMBL" id="CAFBMS010000077">
    <property type="protein sequence ID" value="CAB4924569.1"/>
    <property type="molecule type" value="Genomic_DNA"/>
</dbReference>
<dbReference type="PANTHER" id="PTHR30244:SF34">
    <property type="entry name" value="DTDP-4-AMINO-4,6-DIDEOXYGALACTOSE TRANSAMINASE"/>
    <property type="match status" value="1"/>
</dbReference>
<comment type="similarity">
    <text evidence="3">Belongs to the DegT/DnrJ/EryC1 family.</text>
</comment>
<dbReference type="GO" id="GO:0030170">
    <property type="term" value="F:pyridoxal phosphate binding"/>
    <property type="evidence" value="ECO:0007669"/>
    <property type="project" value="TreeGrafter"/>
</dbReference>
<dbReference type="InterPro" id="IPR015424">
    <property type="entry name" value="PyrdxlP-dep_Trfase"/>
</dbReference>
<reference evidence="4" key="1">
    <citation type="submission" date="2020-05" db="EMBL/GenBank/DDBJ databases">
        <authorList>
            <person name="Chiriac C."/>
            <person name="Salcher M."/>
            <person name="Ghai R."/>
            <person name="Kavagutti S V."/>
        </authorList>
    </citation>
    <scope>NUCLEOTIDE SEQUENCE</scope>
</reference>
<dbReference type="InterPro" id="IPR015422">
    <property type="entry name" value="PyrdxlP-dep_Trfase_small"/>
</dbReference>
<dbReference type="GO" id="GO:0008483">
    <property type="term" value="F:transaminase activity"/>
    <property type="evidence" value="ECO:0007669"/>
    <property type="project" value="TreeGrafter"/>
</dbReference>
<dbReference type="Gene3D" id="3.40.640.10">
    <property type="entry name" value="Type I PLP-dependent aspartate aminotransferase-like (Major domain)"/>
    <property type="match status" value="1"/>
</dbReference>
<dbReference type="CDD" id="cd00616">
    <property type="entry name" value="AHBA_syn"/>
    <property type="match status" value="1"/>
</dbReference>
<proteinExistence type="inferred from homology"/>
<protein>
    <submittedName>
        <fullName evidence="4">Unannotated protein</fullName>
    </submittedName>
</protein>
<evidence type="ECO:0000256" key="2">
    <source>
        <dbReference type="ARBA" id="ARBA00022898"/>
    </source>
</evidence>
<dbReference type="PANTHER" id="PTHR30244">
    <property type="entry name" value="TRANSAMINASE"/>
    <property type="match status" value="1"/>
</dbReference>
<dbReference type="SUPFAM" id="SSF53383">
    <property type="entry name" value="PLP-dependent transferases"/>
    <property type="match status" value="1"/>
</dbReference>